<keyword evidence="1" id="KW-0812">Transmembrane</keyword>
<reference evidence="2" key="1">
    <citation type="submission" date="2020-05" db="EMBL/GenBank/DDBJ databases">
        <title>Phylogenomic resolution of chytrid fungi.</title>
        <authorList>
            <person name="Stajich J.E."/>
            <person name="Amses K."/>
            <person name="Simmons R."/>
            <person name="Seto K."/>
            <person name="Myers J."/>
            <person name="Bonds A."/>
            <person name="Quandt C.A."/>
            <person name="Barry K."/>
            <person name="Liu P."/>
            <person name="Grigoriev I."/>
            <person name="Longcore J.E."/>
            <person name="James T.Y."/>
        </authorList>
    </citation>
    <scope>NUCLEOTIDE SEQUENCE</scope>
    <source>
        <strain evidence="2">PLAUS21</strain>
    </source>
</reference>
<keyword evidence="1" id="KW-0472">Membrane</keyword>
<evidence type="ECO:0000313" key="2">
    <source>
        <dbReference type="EMBL" id="KAJ3254032.1"/>
    </source>
</evidence>
<comment type="caution">
    <text evidence="2">The sequence shown here is derived from an EMBL/GenBank/DDBJ whole genome shotgun (WGS) entry which is preliminary data.</text>
</comment>
<feature type="transmembrane region" description="Helical" evidence="1">
    <location>
        <begin position="395"/>
        <end position="414"/>
    </location>
</feature>
<feature type="transmembrane region" description="Helical" evidence="1">
    <location>
        <begin position="206"/>
        <end position="225"/>
    </location>
</feature>
<feature type="transmembrane region" description="Helical" evidence="1">
    <location>
        <begin position="278"/>
        <end position="298"/>
    </location>
</feature>
<feature type="transmembrane region" description="Helical" evidence="1">
    <location>
        <begin position="426"/>
        <end position="445"/>
    </location>
</feature>
<keyword evidence="1" id="KW-1133">Transmembrane helix</keyword>
<feature type="transmembrane region" description="Helical" evidence="1">
    <location>
        <begin position="310"/>
        <end position="330"/>
    </location>
</feature>
<feature type="transmembrane region" description="Helical" evidence="1">
    <location>
        <begin position="350"/>
        <end position="374"/>
    </location>
</feature>
<feature type="transmembrane region" description="Helical" evidence="1">
    <location>
        <begin position="245"/>
        <end position="266"/>
    </location>
</feature>
<evidence type="ECO:0000256" key="1">
    <source>
        <dbReference type="SAM" id="Phobius"/>
    </source>
</evidence>
<proteinExistence type="predicted"/>
<keyword evidence="3" id="KW-1185">Reference proteome</keyword>
<dbReference type="EMBL" id="JADGKB010000094">
    <property type="protein sequence ID" value="KAJ3254032.1"/>
    <property type="molecule type" value="Genomic_DNA"/>
</dbReference>
<name>A0AAD5Y692_9FUNG</name>
<dbReference type="Proteomes" id="UP001210925">
    <property type="component" value="Unassembled WGS sequence"/>
</dbReference>
<accession>A0AAD5Y692</accession>
<organism evidence="2 3">
    <name type="scientific">Boothiomyces macroporosus</name>
    <dbReference type="NCBI Taxonomy" id="261099"/>
    <lineage>
        <taxon>Eukaryota</taxon>
        <taxon>Fungi</taxon>
        <taxon>Fungi incertae sedis</taxon>
        <taxon>Chytridiomycota</taxon>
        <taxon>Chytridiomycota incertae sedis</taxon>
        <taxon>Chytridiomycetes</taxon>
        <taxon>Rhizophydiales</taxon>
        <taxon>Terramycetaceae</taxon>
        <taxon>Boothiomyces</taxon>
    </lineage>
</organism>
<dbReference type="AlphaFoldDB" id="A0AAD5Y692"/>
<gene>
    <name evidence="2" type="ORF">HK103_007571</name>
</gene>
<sequence length="488" mass="56129">MATYMLESQYYARSCTTPPDIMYAFYVTDLTALSANETWAPMYNMVVQEYTYGSCGYNIVLSKNCCYQTLDIELSEGYNSAMPTVIGDNIYQAMPVSAINIPYCAIESASQNSLFGYTHIFVSANGKCIANQFTCTRNQLTVYEPGSNCIGTNYTIPITNTKTLSTGNELLPSNAVWLLKTAVPTQDFSWVAYTPSKLLVTNSGMFGAYSFMMYGFCLVLTLYLVLESTLNIVKFPALVQTRLAFFSSINWVLFIIFKFIFVTYPFPNLMLMSLESEFMAVALNFATFAAMFNPYLMLAVMLGIKRKLKIWCIVMIIIAHLVLAGSNYFYYFREFPNEFNLIQANWNQLFIVYVFFLFLWNLVPQVFIAIKILFPAKEVDFRAKMQELHAVDPNFYRYVIMDILVFILYTVLYYLMNMTEILLNDYLYQAMFCYQDFFFLAHNLISIQVAKIVKKAFTNKGTAGESITRQFDFDEDDEEQKVSEMNDI</sequence>
<protein>
    <submittedName>
        <fullName evidence="2">Uncharacterized protein</fullName>
    </submittedName>
</protein>
<evidence type="ECO:0000313" key="3">
    <source>
        <dbReference type="Proteomes" id="UP001210925"/>
    </source>
</evidence>